<evidence type="ECO:0000256" key="1">
    <source>
        <dbReference type="SAM" id="MobiDB-lite"/>
    </source>
</evidence>
<proteinExistence type="predicted"/>
<dbReference type="GO" id="GO:0031593">
    <property type="term" value="F:polyubiquitin modification-dependent protein binding"/>
    <property type="evidence" value="ECO:0000318"/>
    <property type="project" value="GO_Central"/>
</dbReference>
<dbReference type="GO" id="GO:0071818">
    <property type="term" value="C:BAT3 complex"/>
    <property type="evidence" value="ECO:0000318"/>
    <property type="project" value="GO_Central"/>
</dbReference>
<feature type="region of interest" description="Disordered" evidence="1">
    <location>
        <begin position="200"/>
        <end position="230"/>
    </location>
</feature>
<reference evidence="2 3" key="1">
    <citation type="journal article" date="2014" name="Nat. Genet.">
        <title>Genome sequence of the hot pepper provides insights into the evolution of pungency in Capsicum species.</title>
        <authorList>
            <person name="Kim S."/>
            <person name="Park M."/>
            <person name="Yeom S.I."/>
            <person name="Kim Y.M."/>
            <person name="Lee J.M."/>
            <person name="Lee H.A."/>
            <person name="Seo E."/>
            <person name="Choi J."/>
            <person name="Cheong K."/>
            <person name="Kim K.T."/>
            <person name="Jung K."/>
            <person name="Lee G.W."/>
            <person name="Oh S.K."/>
            <person name="Bae C."/>
            <person name="Kim S.B."/>
            <person name="Lee H.Y."/>
            <person name="Kim S.Y."/>
            <person name="Kim M.S."/>
            <person name="Kang B.C."/>
            <person name="Jo Y.D."/>
            <person name="Yang H.B."/>
            <person name="Jeong H.J."/>
            <person name="Kang W.H."/>
            <person name="Kwon J.K."/>
            <person name="Shin C."/>
            <person name="Lim J.Y."/>
            <person name="Park J.H."/>
            <person name="Huh J.H."/>
            <person name="Kim J.S."/>
            <person name="Kim B.D."/>
            <person name="Cohen O."/>
            <person name="Paran I."/>
            <person name="Suh M.C."/>
            <person name="Lee S.B."/>
            <person name="Kim Y.K."/>
            <person name="Shin Y."/>
            <person name="Noh S.J."/>
            <person name="Park J."/>
            <person name="Seo Y.S."/>
            <person name="Kwon S.Y."/>
            <person name="Kim H.A."/>
            <person name="Park J.M."/>
            <person name="Kim H.J."/>
            <person name="Choi S.B."/>
            <person name="Bosland P.W."/>
            <person name="Reeves G."/>
            <person name="Jo S.H."/>
            <person name="Lee B.W."/>
            <person name="Cho H.T."/>
            <person name="Choi H.S."/>
            <person name="Lee M.S."/>
            <person name="Yu Y."/>
            <person name="Do Choi Y."/>
            <person name="Park B.S."/>
            <person name="van Deynze A."/>
            <person name="Ashrafi H."/>
            <person name="Hill T."/>
            <person name="Kim W.T."/>
            <person name="Pai H.S."/>
            <person name="Ahn H.K."/>
            <person name="Yeam I."/>
            <person name="Giovannoni J.J."/>
            <person name="Rose J.K."/>
            <person name="Sorensen I."/>
            <person name="Lee S.J."/>
            <person name="Kim R.W."/>
            <person name="Choi I.Y."/>
            <person name="Choi B.S."/>
            <person name="Lim J.S."/>
            <person name="Lee Y.H."/>
            <person name="Choi D."/>
        </authorList>
    </citation>
    <scope>NUCLEOTIDE SEQUENCE [LARGE SCALE GENOMIC DNA]</scope>
    <source>
        <strain evidence="3">cv. CM334</strain>
    </source>
</reference>
<name>A0A2G2Z0E4_CAPAN</name>
<accession>A0A2G2Z0E4</accession>
<protein>
    <recommendedName>
        <fullName evidence="4">Retrotransposon gag domain-containing protein</fullName>
    </recommendedName>
</protein>
<dbReference type="Gramene" id="PHT75453">
    <property type="protein sequence ID" value="PHT75453"/>
    <property type="gene ID" value="T459_18975"/>
</dbReference>
<dbReference type="STRING" id="4072.A0A2G2Z0E4"/>
<evidence type="ECO:0000313" key="2">
    <source>
        <dbReference type="EMBL" id="PHT75453.1"/>
    </source>
</evidence>
<keyword evidence="3" id="KW-1185">Reference proteome</keyword>
<reference evidence="2 3" key="2">
    <citation type="journal article" date="2017" name="Genome Biol.">
        <title>New reference genome sequences of hot pepper reveal the massive evolution of plant disease-resistance genes by retroduplication.</title>
        <authorList>
            <person name="Kim S."/>
            <person name="Park J."/>
            <person name="Yeom S.I."/>
            <person name="Kim Y.M."/>
            <person name="Seo E."/>
            <person name="Kim K.T."/>
            <person name="Kim M.S."/>
            <person name="Lee J.M."/>
            <person name="Cheong K."/>
            <person name="Shin H.S."/>
            <person name="Kim S.B."/>
            <person name="Han K."/>
            <person name="Lee J."/>
            <person name="Park M."/>
            <person name="Lee H.A."/>
            <person name="Lee H.Y."/>
            <person name="Lee Y."/>
            <person name="Oh S."/>
            <person name="Lee J.H."/>
            <person name="Choi E."/>
            <person name="Choi E."/>
            <person name="Lee S.E."/>
            <person name="Jeon J."/>
            <person name="Kim H."/>
            <person name="Choi G."/>
            <person name="Song H."/>
            <person name="Lee J."/>
            <person name="Lee S.C."/>
            <person name="Kwon J.K."/>
            <person name="Lee H.Y."/>
            <person name="Koo N."/>
            <person name="Hong Y."/>
            <person name="Kim R.W."/>
            <person name="Kang W.H."/>
            <person name="Huh J.H."/>
            <person name="Kang B.C."/>
            <person name="Yang T.J."/>
            <person name="Lee Y.H."/>
            <person name="Bennetzen J.L."/>
            <person name="Choi D."/>
        </authorList>
    </citation>
    <scope>NUCLEOTIDE SEQUENCE [LARGE SCALE GENOMIC DNA]</scope>
    <source>
        <strain evidence="3">cv. CM334</strain>
    </source>
</reference>
<dbReference type="PANTHER" id="PTHR15204:SF7">
    <property type="entry name" value="UBIQUILIN-LIKE ISOFORM X1"/>
    <property type="match status" value="1"/>
</dbReference>
<organism evidence="2 3">
    <name type="scientific">Capsicum annuum</name>
    <name type="common">Capsicum pepper</name>
    <dbReference type="NCBI Taxonomy" id="4072"/>
    <lineage>
        <taxon>Eukaryota</taxon>
        <taxon>Viridiplantae</taxon>
        <taxon>Streptophyta</taxon>
        <taxon>Embryophyta</taxon>
        <taxon>Tracheophyta</taxon>
        <taxon>Spermatophyta</taxon>
        <taxon>Magnoliopsida</taxon>
        <taxon>eudicotyledons</taxon>
        <taxon>Gunneridae</taxon>
        <taxon>Pentapetalae</taxon>
        <taxon>asterids</taxon>
        <taxon>lamiids</taxon>
        <taxon>Solanales</taxon>
        <taxon>Solanaceae</taxon>
        <taxon>Solanoideae</taxon>
        <taxon>Capsiceae</taxon>
        <taxon>Capsicum</taxon>
    </lineage>
</organism>
<dbReference type="Proteomes" id="UP000222542">
    <property type="component" value="Unassembled WGS sequence"/>
</dbReference>
<dbReference type="EMBL" id="AYRZ02000007">
    <property type="protein sequence ID" value="PHT75453.1"/>
    <property type="molecule type" value="Genomic_DNA"/>
</dbReference>
<gene>
    <name evidence="2" type="ORF">T459_18975</name>
</gene>
<evidence type="ECO:0008006" key="4">
    <source>
        <dbReference type="Google" id="ProtNLM"/>
    </source>
</evidence>
<feature type="compositionally biased region" description="Polar residues" evidence="1">
    <location>
        <begin position="200"/>
        <end position="228"/>
    </location>
</feature>
<dbReference type="AlphaFoldDB" id="A0A2G2Z0E4"/>
<dbReference type="PANTHER" id="PTHR15204">
    <property type="entry name" value="LARGE PROLINE-RICH PROTEIN BAG6"/>
    <property type="match status" value="1"/>
</dbReference>
<dbReference type="GO" id="GO:0051787">
    <property type="term" value="F:misfolded protein binding"/>
    <property type="evidence" value="ECO:0000318"/>
    <property type="project" value="GO_Central"/>
</dbReference>
<comment type="caution">
    <text evidence="2">The sequence shown here is derived from an EMBL/GenBank/DDBJ whole genome shotgun (WGS) entry which is preliminary data.</text>
</comment>
<evidence type="ECO:0000313" key="3">
    <source>
        <dbReference type="Proteomes" id="UP000222542"/>
    </source>
</evidence>
<dbReference type="GO" id="GO:0036503">
    <property type="term" value="P:ERAD pathway"/>
    <property type="evidence" value="ECO:0000318"/>
    <property type="project" value="GO_Central"/>
</dbReference>
<sequence length="394" mass="43620">MHHLRVQLPRGIPQYAKGLSGPYGSGRPSQPVDIIRISSKTFNRSQVRKLQRIQGLFIKQEEQGRGSQHALDLHPRSAAAAPSLMPHLKAVSRSSPVSNLCWSCVGTTATAQNSEQPSPPALEGLYRILQANDITKEKKNCYVIAHFEGYANTWWDYVKRFRNVLNEGQPPSWDTLKVFMRQSYLDMPFVLALPSGASHSTGTDGISPGTESNMNEVLGSASNPSAPSQGYPVGEQLARLLSSTRDMLINQTSRFFLELEGDLCQNLTIDDPRVRHRTGSNAHRNRSLLDHLGAYYHELGRVMVQVQASENGDQGSRLLPKAPRETLNVEDMTSNFRTLASLHPCESSSSPTIWHSGYLCKESSYTASSPVLPDNLPAISSPFQLQLLPYTKPQ</sequence>